<evidence type="ECO:0000256" key="2">
    <source>
        <dbReference type="ARBA" id="ARBA00006472"/>
    </source>
</evidence>
<name>C6XPR8_HIRBI</name>
<keyword evidence="3 4" id="KW-0456">Lyase</keyword>
<evidence type="ECO:0000256" key="4">
    <source>
        <dbReference type="HAMAP-Rule" id="MF_00434"/>
    </source>
</evidence>
<dbReference type="PANTHER" id="PTHR12599">
    <property type="entry name" value="PTERIN-4-ALPHA-CARBINOLAMINE DEHYDRATASE"/>
    <property type="match status" value="1"/>
</dbReference>
<dbReference type="HAMAP" id="MF_00434">
    <property type="entry name" value="Pterin_4_alpha"/>
    <property type="match status" value="1"/>
</dbReference>
<dbReference type="HOGENOM" id="CLU_081974_4_0_5"/>
<evidence type="ECO:0000313" key="5">
    <source>
        <dbReference type="EMBL" id="ACT60333.1"/>
    </source>
</evidence>
<reference evidence="6" key="1">
    <citation type="journal article" date="2011" name="J. Bacteriol.">
        <title>Genome sequences of eight morphologically diverse alphaproteobacteria.</title>
        <authorList>
            <consortium name="US DOE Joint Genome Institute"/>
            <person name="Brown P.J."/>
            <person name="Kysela D.T."/>
            <person name="Buechlein A."/>
            <person name="Hemmerich C."/>
            <person name="Brun Y.V."/>
        </authorList>
    </citation>
    <scope>NUCLEOTIDE SEQUENCE [LARGE SCALE GENOMIC DNA]</scope>
    <source>
        <strain evidence="6">ATCC 49814 / DSM 5838 / IFAM 1418</strain>
    </source>
</reference>
<dbReference type="InterPro" id="IPR001533">
    <property type="entry name" value="Pterin_deHydtase"/>
</dbReference>
<dbReference type="RefSeq" id="WP_015828483.1">
    <property type="nucleotide sequence ID" value="NC_012982.1"/>
</dbReference>
<dbReference type="EMBL" id="CP001678">
    <property type="protein sequence ID" value="ACT60333.1"/>
    <property type="molecule type" value="Genomic_DNA"/>
</dbReference>
<sequence length="100" mass="11324">MSDVDIIAQLEQFEAGWSAAPDRKSVSTHLKFETFAAAWAFMTEVAIGAERLDHHPEWQNVYNRVEIKLTTHDADGVTERDLELANVIQKALSARTYSVY</sequence>
<dbReference type="AlphaFoldDB" id="C6XPR8"/>
<dbReference type="Proteomes" id="UP000002745">
    <property type="component" value="Chromosome"/>
</dbReference>
<dbReference type="SUPFAM" id="SSF55248">
    <property type="entry name" value="PCD-like"/>
    <property type="match status" value="1"/>
</dbReference>
<gene>
    <name evidence="5" type="ordered locus">Hbal_2659</name>
</gene>
<dbReference type="Gene3D" id="3.30.1360.20">
    <property type="entry name" value="Transcriptional coactivator/pterin dehydratase"/>
    <property type="match status" value="1"/>
</dbReference>
<proteinExistence type="inferred from homology"/>
<protein>
    <recommendedName>
        <fullName evidence="4">Putative pterin-4-alpha-carbinolamine dehydratase</fullName>
        <shortName evidence="4">PHS</shortName>
        <ecNumber evidence="4">4.2.1.96</ecNumber>
    </recommendedName>
    <alternativeName>
        <fullName evidence="4">4-alpha-hydroxy-tetrahydropterin dehydratase</fullName>
    </alternativeName>
    <alternativeName>
        <fullName evidence="4">Pterin carbinolamine dehydratase</fullName>
        <shortName evidence="4">PCD</shortName>
    </alternativeName>
</protein>
<organism evidence="5 6">
    <name type="scientific">Hirschia baltica (strain ATCC 49814 / DSM 5838 / IFAM 1418)</name>
    <dbReference type="NCBI Taxonomy" id="582402"/>
    <lineage>
        <taxon>Bacteria</taxon>
        <taxon>Pseudomonadati</taxon>
        <taxon>Pseudomonadota</taxon>
        <taxon>Alphaproteobacteria</taxon>
        <taxon>Hyphomonadales</taxon>
        <taxon>Hyphomonadaceae</taxon>
        <taxon>Hirschia</taxon>
    </lineage>
</organism>
<dbReference type="eggNOG" id="COG2154">
    <property type="taxonomic scope" value="Bacteria"/>
</dbReference>
<dbReference type="EC" id="4.2.1.96" evidence="4"/>
<dbReference type="InterPro" id="IPR036428">
    <property type="entry name" value="PCD_sf"/>
</dbReference>
<keyword evidence="6" id="KW-1185">Reference proteome</keyword>
<accession>C6XPR8</accession>
<evidence type="ECO:0000256" key="3">
    <source>
        <dbReference type="ARBA" id="ARBA00023239"/>
    </source>
</evidence>
<dbReference type="STRING" id="582402.Hbal_2659"/>
<evidence type="ECO:0000313" key="6">
    <source>
        <dbReference type="Proteomes" id="UP000002745"/>
    </source>
</evidence>
<dbReference type="PANTHER" id="PTHR12599:SF0">
    <property type="entry name" value="PTERIN-4-ALPHA-CARBINOLAMINE DEHYDRATASE"/>
    <property type="match status" value="1"/>
</dbReference>
<comment type="similarity">
    <text evidence="2 4">Belongs to the pterin-4-alpha-carbinolamine dehydratase family.</text>
</comment>
<dbReference type="GO" id="GO:0008124">
    <property type="term" value="F:4-alpha-hydroxytetrahydrobiopterin dehydratase activity"/>
    <property type="evidence" value="ECO:0007669"/>
    <property type="project" value="UniProtKB-UniRule"/>
</dbReference>
<dbReference type="KEGG" id="hba:Hbal_2659"/>
<evidence type="ECO:0000256" key="1">
    <source>
        <dbReference type="ARBA" id="ARBA00001554"/>
    </source>
</evidence>
<dbReference type="NCBIfam" id="NF002018">
    <property type="entry name" value="PRK00823.1-3"/>
    <property type="match status" value="1"/>
</dbReference>
<comment type="catalytic activity">
    <reaction evidence="1 4">
        <text>(4aS,6R)-4a-hydroxy-L-erythro-5,6,7,8-tetrahydrobiopterin = (6R)-L-erythro-6,7-dihydrobiopterin + H2O</text>
        <dbReference type="Rhea" id="RHEA:11920"/>
        <dbReference type="ChEBI" id="CHEBI:15377"/>
        <dbReference type="ChEBI" id="CHEBI:15642"/>
        <dbReference type="ChEBI" id="CHEBI:43120"/>
        <dbReference type="EC" id="4.2.1.96"/>
    </reaction>
</comment>
<dbReference type="GO" id="GO:0006729">
    <property type="term" value="P:tetrahydrobiopterin biosynthetic process"/>
    <property type="evidence" value="ECO:0007669"/>
    <property type="project" value="InterPro"/>
</dbReference>
<dbReference type="Pfam" id="PF01329">
    <property type="entry name" value="Pterin_4a"/>
    <property type="match status" value="1"/>
</dbReference>
<dbReference type="OrthoDB" id="9794987at2"/>